<keyword evidence="4" id="KW-0411">Iron-sulfur</keyword>
<dbReference type="SUPFAM" id="SSF51905">
    <property type="entry name" value="FAD/NAD(P)-binding domain"/>
    <property type="match status" value="1"/>
</dbReference>
<keyword evidence="1" id="KW-0001">2Fe-2S</keyword>
<dbReference type="InterPro" id="IPR017941">
    <property type="entry name" value="Rieske_2Fe-2S"/>
</dbReference>
<dbReference type="Gene3D" id="3.30.9.10">
    <property type="entry name" value="D-Amino Acid Oxidase, subunit A, domain 2"/>
    <property type="match status" value="1"/>
</dbReference>
<dbReference type="InterPro" id="IPR036922">
    <property type="entry name" value="Rieske_2Fe-2S_sf"/>
</dbReference>
<evidence type="ECO:0000256" key="2">
    <source>
        <dbReference type="ARBA" id="ARBA00022723"/>
    </source>
</evidence>
<evidence type="ECO:0000259" key="5">
    <source>
        <dbReference type="PROSITE" id="PS51296"/>
    </source>
</evidence>
<sequence>MKSLWIDTAPAIPTDTFVPDASFDTVVVGAGLTGLVTAVLLARGGQRVAVLEARQAGAVTTGNTTAKISLLQGSVVSGVARHHNTGIATEYVNANRQGQDWLLQFCTEAGVSYEVRDAWTYAVTEQGAASIAEETDACRAAGLPVQSTVETELPFRVEAALKLPGQAQFHPLEALGALAAELRRRSGVLVEGARVTDVKHTGDRVRIVTAAGDLDAGSVVLATGIPILDRGGYFAVVKPMRSYAAAFPVAGPAPEGMYLSVDQPAKSLRTAEAGGGTYLLVGGNGHPVGRAAHTRDRLADLSRWAQEHFAVAEARYQWSAQDYQPASAVPYMGELPVLGRRIYAATGFNKWGMTNGVAAALSLSSRILGRPDPAGGLFKARISVPDAVTTVKDNAEAGLQMISGWAGGLARSADAAPGEGLGVVVREGGSPVAVCTVNGITSRRSAICPHLHGILNWNDAEASWDCPLHGSRFTANGELLEGPATRGLDPA</sequence>
<keyword evidence="2" id="KW-0479">Metal-binding</keyword>
<organism evidence="6 7">
    <name type="scientific">Arthrobacter pullicola</name>
    <dbReference type="NCBI Taxonomy" id="2762224"/>
    <lineage>
        <taxon>Bacteria</taxon>
        <taxon>Bacillati</taxon>
        <taxon>Actinomycetota</taxon>
        <taxon>Actinomycetes</taxon>
        <taxon>Micrococcales</taxon>
        <taxon>Micrococcaceae</taxon>
        <taxon>Arthrobacter</taxon>
    </lineage>
</organism>
<dbReference type="Pfam" id="PF01266">
    <property type="entry name" value="DAO"/>
    <property type="match status" value="1"/>
</dbReference>
<keyword evidence="7" id="KW-1185">Reference proteome</keyword>
<reference evidence="6 7" key="1">
    <citation type="submission" date="2020-08" db="EMBL/GenBank/DDBJ databases">
        <title>A Genomic Blueprint of the Chicken Gut Microbiome.</title>
        <authorList>
            <person name="Gilroy R."/>
            <person name="Ravi A."/>
            <person name="Getino M."/>
            <person name="Pursley I."/>
            <person name="Horton D.L."/>
            <person name="Alikhan N.-F."/>
            <person name="Baker D."/>
            <person name="Gharbi K."/>
            <person name="Hall N."/>
            <person name="Watson M."/>
            <person name="Adriaenssens E.M."/>
            <person name="Foster-Nyarko E."/>
            <person name="Jarju S."/>
            <person name="Secka A."/>
            <person name="Antonio M."/>
            <person name="Oren A."/>
            <person name="Chaudhuri R."/>
            <person name="La Ragione R.M."/>
            <person name="Hildebrand F."/>
            <person name="Pallen M.J."/>
        </authorList>
    </citation>
    <scope>NUCLEOTIDE SEQUENCE [LARGE SCALE GENOMIC DNA]</scope>
    <source>
        <strain evidence="6 7">Sa2BUA2</strain>
    </source>
</reference>
<dbReference type="PANTHER" id="PTHR13847:SF274">
    <property type="entry name" value="RIESKE 2FE-2S IRON-SULFUR PROTEIN YHFW-RELATED"/>
    <property type="match status" value="1"/>
</dbReference>
<dbReference type="Gene3D" id="2.102.10.10">
    <property type="entry name" value="Rieske [2Fe-2S] iron-sulphur domain"/>
    <property type="match status" value="1"/>
</dbReference>
<dbReference type="Pfam" id="PF00355">
    <property type="entry name" value="Rieske"/>
    <property type="match status" value="1"/>
</dbReference>
<comment type="caution">
    <text evidence="6">The sequence shown here is derived from an EMBL/GenBank/DDBJ whole genome shotgun (WGS) entry which is preliminary data.</text>
</comment>
<evidence type="ECO:0000256" key="4">
    <source>
        <dbReference type="ARBA" id="ARBA00023014"/>
    </source>
</evidence>
<dbReference type="Proteomes" id="UP000652763">
    <property type="component" value="Unassembled WGS sequence"/>
</dbReference>
<evidence type="ECO:0000256" key="1">
    <source>
        <dbReference type="ARBA" id="ARBA00022714"/>
    </source>
</evidence>
<dbReference type="InterPro" id="IPR036188">
    <property type="entry name" value="FAD/NAD-bd_sf"/>
</dbReference>
<keyword evidence="3" id="KW-0408">Iron</keyword>
<gene>
    <name evidence="6" type="ORF">H9638_00990</name>
</gene>
<evidence type="ECO:0000313" key="7">
    <source>
        <dbReference type="Proteomes" id="UP000652763"/>
    </source>
</evidence>
<proteinExistence type="predicted"/>
<dbReference type="Gene3D" id="3.50.50.60">
    <property type="entry name" value="FAD/NAD(P)-binding domain"/>
    <property type="match status" value="1"/>
</dbReference>
<protein>
    <submittedName>
        <fullName evidence="6">FAD-dependent oxidoreductase</fullName>
    </submittedName>
</protein>
<dbReference type="SUPFAM" id="SSF50022">
    <property type="entry name" value="ISP domain"/>
    <property type="match status" value="1"/>
</dbReference>
<evidence type="ECO:0000256" key="3">
    <source>
        <dbReference type="ARBA" id="ARBA00023004"/>
    </source>
</evidence>
<dbReference type="EMBL" id="JACSQC010000001">
    <property type="protein sequence ID" value="MBD8042379.1"/>
    <property type="molecule type" value="Genomic_DNA"/>
</dbReference>
<name>A0ABR8YDU4_9MICC</name>
<feature type="domain" description="Rieske" evidence="5">
    <location>
        <begin position="407"/>
        <end position="491"/>
    </location>
</feature>
<dbReference type="PROSITE" id="PS51296">
    <property type="entry name" value="RIESKE"/>
    <property type="match status" value="1"/>
</dbReference>
<dbReference type="InterPro" id="IPR006076">
    <property type="entry name" value="FAD-dep_OxRdtase"/>
</dbReference>
<dbReference type="PANTHER" id="PTHR13847">
    <property type="entry name" value="SARCOSINE DEHYDROGENASE-RELATED"/>
    <property type="match status" value="1"/>
</dbReference>
<evidence type="ECO:0000313" key="6">
    <source>
        <dbReference type="EMBL" id="MBD8042379.1"/>
    </source>
</evidence>
<accession>A0ABR8YDU4</accession>
<dbReference type="RefSeq" id="WP_191745328.1">
    <property type="nucleotide sequence ID" value="NZ_JACSQC010000001.1"/>
</dbReference>